<feature type="active site" description="Proton donor/acceptor" evidence="3">
    <location>
        <position position="97"/>
    </location>
</feature>
<evidence type="ECO:0000313" key="6">
    <source>
        <dbReference type="Proteomes" id="UP000195455"/>
    </source>
</evidence>
<dbReference type="CDD" id="cd07067">
    <property type="entry name" value="HP_PGM_like"/>
    <property type="match status" value="1"/>
</dbReference>
<dbReference type="SMART" id="SM00855">
    <property type="entry name" value="PGAM"/>
    <property type="match status" value="1"/>
</dbReference>
<dbReference type="GO" id="GO:0005829">
    <property type="term" value="C:cytosol"/>
    <property type="evidence" value="ECO:0007669"/>
    <property type="project" value="TreeGrafter"/>
</dbReference>
<feature type="binding site" evidence="4">
    <location>
        <begin position="23"/>
        <end position="30"/>
    </location>
    <ligand>
        <name>substrate</name>
    </ligand>
</feature>
<dbReference type="NCBIfam" id="TIGR03162">
    <property type="entry name" value="ribazole_cobC"/>
    <property type="match status" value="1"/>
</dbReference>
<sequence length="218" mass="25370">MRQVYAVGIMKMEVFAMRLYLVRHGQTDMNKRNMFYGWTDADINETGIQQAEMLRQYFRQIPIDAIYSSDLRRAAHTAEIIAAGKDMKVHYDSAFRELYYGDWENQTIEYIEKNYKEELRGWVTDWKDLAMPNGEKFSDFYNRVAAGVDRLVEENRGKNVLLVAHNGALSAMLCHLTGAGMDGFWRFDSKQGHYSSVLISKKWTTIESINHPLCLEEE</sequence>
<dbReference type="Proteomes" id="UP000195455">
    <property type="component" value="Unassembled WGS sequence"/>
</dbReference>
<dbReference type="EC" id="3.1.3.73" evidence="2"/>
<protein>
    <recommendedName>
        <fullName evidence="2">Alpha-ribazole phosphatase</fullName>
        <ecNumber evidence="2">3.1.3.73</ecNumber>
    </recommendedName>
</protein>
<dbReference type="Gene3D" id="3.40.50.1240">
    <property type="entry name" value="Phosphoglycerate mutase-like"/>
    <property type="match status" value="1"/>
</dbReference>
<accession>A0A1Y3TYY9</accession>
<dbReference type="InterPro" id="IPR051695">
    <property type="entry name" value="Phosphoglycerate_Mutase"/>
</dbReference>
<dbReference type="InterPro" id="IPR017578">
    <property type="entry name" value="Ribazole_CobC"/>
</dbReference>
<dbReference type="Pfam" id="PF00300">
    <property type="entry name" value="His_Phos_1"/>
    <property type="match status" value="1"/>
</dbReference>
<comment type="caution">
    <text evidence="5">The sequence shown here is derived from an EMBL/GenBank/DDBJ whole genome shotgun (WGS) entry which is preliminary data.</text>
</comment>
<dbReference type="GO" id="GO:0043755">
    <property type="term" value="F:alpha-ribazole phosphatase activity"/>
    <property type="evidence" value="ECO:0007669"/>
    <property type="project" value="UniProtKB-UniRule"/>
</dbReference>
<feature type="active site" description="Tele-phosphohistidine intermediate" evidence="3">
    <location>
        <position position="24"/>
    </location>
</feature>
<dbReference type="EMBL" id="NFHM01000035">
    <property type="protein sequence ID" value="OUN39997.1"/>
    <property type="molecule type" value="Genomic_DNA"/>
</dbReference>
<dbReference type="PROSITE" id="PS00175">
    <property type="entry name" value="PG_MUTASE"/>
    <property type="match status" value="1"/>
</dbReference>
<evidence type="ECO:0000256" key="3">
    <source>
        <dbReference type="PIRSR" id="PIRSR613078-1"/>
    </source>
</evidence>
<feature type="binding site" evidence="4">
    <location>
        <begin position="97"/>
        <end position="100"/>
    </location>
    <ligand>
        <name>substrate</name>
    </ligand>
</feature>
<dbReference type="InterPro" id="IPR001345">
    <property type="entry name" value="PG/BPGM_mutase_AS"/>
</dbReference>
<dbReference type="SUPFAM" id="SSF53254">
    <property type="entry name" value="Phosphoglycerate mutase-like"/>
    <property type="match status" value="1"/>
</dbReference>
<keyword evidence="1" id="KW-0378">Hydrolase</keyword>
<organism evidence="5 6">
    <name type="scientific">Anaerotignum lactatifermentans</name>
    <dbReference type="NCBI Taxonomy" id="160404"/>
    <lineage>
        <taxon>Bacteria</taxon>
        <taxon>Bacillati</taxon>
        <taxon>Bacillota</taxon>
        <taxon>Clostridia</taxon>
        <taxon>Lachnospirales</taxon>
        <taxon>Anaerotignaceae</taxon>
        <taxon>Anaerotignum</taxon>
    </lineage>
</organism>
<dbReference type="InterPro" id="IPR029033">
    <property type="entry name" value="His_PPase_superfam"/>
</dbReference>
<dbReference type="InterPro" id="IPR013078">
    <property type="entry name" value="His_Pase_superF_clade-1"/>
</dbReference>
<evidence type="ECO:0000313" key="5">
    <source>
        <dbReference type="EMBL" id="OUN39997.1"/>
    </source>
</evidence>
<dbReference type="GO" id="GO:0043456">
    <property type="term" value="P:regulation of pentose-phosphate shunt"/>
    <property type="evidence" value="ECO:0007669"/>
    <property type="project" value="TreeGrafter"/>
</dbReference>
<dbReference type="GO" id="GO:0004331">
    <property type="term" value="F:fructose-2,6-bisphosphate 2-phosphatase activity"/>
    <property type="evidence" value="ECO:0007669"/>
    <property type="project" value="TreeGrafter"/>
</dbReference>
<dbReference type="PANTHER" id="PTHR46517">
    <property type="entry name" value="FRUCTOSE-2,6-BISPHOSPHATASE TIGAR"/>
    <property type="match status" value="1"/>
</dbReference>
<dbReference type="GO" id="GO:0045820">
    <property type="term" value="P:negative regulation of glycolytic process"/>
    <property type="evidence" value="ECO:0007669"/>
    <property type="project" value="TreeGrafter"/>
</dbReference>
<evidence type="ECO:0000256" key="1">
    <source>
        <dbReference type="ARBA" id="ARBA00022801"/>
    </source>
</evidence>
<name>A0A1Y3TYY9_9FIRM</name>
<feature type="binding site" evidence="4">
    <location>
        <position position="73"/>
    </location>
    <ligand>
        <name>substrate</name>
    </ligand>
</feature>
<evidence type="ECO:0000256" key="2">
    <source>
        <dbReference type="NCBIfam" id="TIGR03162"/>
    </source>
</evidence>
<dbReference type="PANTHER" id="PTHR46517:SF1">
    <property type="entry name" value="FRUCTOSE-2,6-BISPHOSPHATASE TIGAR"/>
    <property type="match status" value="1"/>
</dbReference>
<reference evidence="6" key="1">
    <citation type="submission" date="2017-04" db="EMBL/GenBank/DDBJ databases">
        <title>Function of individual gut microbiota members based on whole genome sequencing of pure cultures obtained from chicken caecum.</title>
        <authorList>
            <person name="Medvecky M."/>
            <person name="Cejkova D."/>
            <person name="Polansky O."/>
            <person name="Karasova D."/>
            <person name="Kubasova T."/>
            <person name="Cizek A."/>
            <person name="Rychlik I."/>
        </authorList>
    </citation>
    <scope>NUCLEOTIDE SEQUENCE [LARGE SCALE GENOMIC DNA]</scope>
    <source>
        <strain evidence="6">An75</strain>
    </source>
</reference>
<evidence type="ECO:0000256" key="4">
    <source>
        <dbReference type="PIRSR" id="PIRSR613078-2"/>
    </source>
</evidence>
<dbReference type="GO" id="GO:0009236">
    <property type="term" value="P:cobalamin biosynthetic process"/>
    <property type="evidence" value="ECO:0007669"/>
    <property type="project" value="UniProtKB-UniRule"/>
</dbReference>
<gene>
    <name evidence="5" type="ORF">B5G26_14780</name>
</gene>
<proteinExistence type="predicted"/>
<dbReference type="AlphaFoldDB" id="A0A1Y3TYY9"/>